<accession>A0A381R8X8</accession>
<dbReference type="Pfam" id="PF13442">
    <property type="entry name" value="Cytochrome_CBB3"/>
    <property type="match status" value="1"/>
</dbReference>
<name>A0A381R8X8_9ZZZZ</name>
<dbReference type="PANTHER" id="PTHR40394:SF2">
    <property type="entry name" value="QUINOL:CYTOCHROME C OXIDOREDUCTASE MEMBRANE PROTEIN"/>
    <property type="match status" value="1"/>
</dbReference>
<gene>
    <name evidence="5" type="ORF">METZ01_LOCUS41005</name>
</gene>
<dbReference type="Gene3D" id="1.10.760.10">
    <property type="entry name" value="Cytochrome c-like domain"/>
    <property type="match status" value="1"/>
</dbReference>
<evidence type="ECO:0000313" key="5">
    <source>
        <dbReference type="EMBL" id="SUZ88151.1"/>
    </source>
</evidence>
<evidence type="ECO:0000256" key="3">
    <source>
        <dbReference type="ARBA" id="ARBA00023004"/>
    </source>
</evidence>
<dbReference type="AlphaFoldDB" id="A0A381R8X8"/>
<dbReference type="PROSITE" id="PS51007">
    <property type="entry name" value="CYTC"/>
    <property type="match status" value="1"/>
</dbReference>
<dbReference type="GO" id="GO:0009055">
    <property type="term" value="F:electron transfer activity"/>
    <property type="evidence" value="ECO:0007669"/>
    <property type="project" value="InterPro"/>
</dbReference>
<dbReference type="InterPro" id="IPR009056">
    <property type="entry name" value="Cyt_c-like_dom"/>
</dbReference>
<reference evidence="5" key="1">
    <citation type="submission" date="2018-05" db="EMBL/GenBank/DDBJ databases">
        <authorList>
            <person name="Lanie J.A."/>
            <person name="Ng W.-L."/>
            <person name="Kazmierczak K.M."/>
            <person name="Andrzejewski T.M."/>
            <person name="Davidsen T.M."/>
            <person name="Wayne K.J."/>
            <person name="Tettelin H."/>
            <person name="Glass J.I."/>
            <person name="Rusch D."/>
            <person name="Podicherti R."/>
            <person name="Tsui H.-C.T."/>
            <person name="Winkler M.E."/>
        </authorList>
    </citation>
    <scope>NUCLEOTIDE SEQUENCE</scope>
</reference>
<proteinExistence type="predicted"/>
<evidence type="ECO:0000256" key="2">
    <source>
        <dbReference type="ARBA" id="ARBA00022723"/>
    </source>
</evidence>
<dbReference type="InterPro" id="IPR036909">
    <property type="entry name" value="Cyt_c-like_dom_sf"/>
</dbReference>
<dbReference type="PANTHER" id="PTHR40394">
    <property type="entry name" value="LIPOPROTEIN-RELATED"/>
    <property type="match status" value="1"/>
</dbReference>
<evidence type="ECO:0000259" key="4">
    <source>
        <dbReference type="PROSITE" id="PS51007"/>
    </source>
</evidence>
<evidence type="ECO:0000256" key="1">
    <source>
        <dbReference type="ARBA" id="ARBA00022617"/>
    </source>
</evidence>
<dbReference type="PROSITE" id="PS51257">
    <property type="entry name" value="PROKAR_LIPOPROTEIN"/>
    <property type="match status" value="1"/>
</dbReference>
<organism evidence="5">
    <name type="scientific">marine metagenome</name>
    <dbReference type="NCBI Taxonomy" id="408172"/>
    <lineage>
        <taxon>unclassified sequences</taxon>
        <taxon>metagenomes</taxon>
        <taxon>ecological metagenomes</taxon>
    </lineage>
</organism>
<dbReference type="SUPFAM" id="SSF46626">
    <property type="entry name" value="Cytochrome c"/>
    <property type="match status" value="1"/>
</dbReference>
<keyword evidence="2" id="KW-0479">Metal-binding</keyword>
<feature type="domain" description="Cytochrome c" evidence="4">
    <location>
        <begin position="94"/>
        <end position="179"/>
    </location>
</feature>
<sequence length="184" mass="21283">MKIVYKILIIIIALFFSSCKNNEYPNYEYMPNMYESIGYDTYEENTLFENSQAALNPIEGTIPRGYSLYQYEDSNSGYELAKNNLQNPLRDDEINMTKAKELYDIYCGVCHGNKGDGQGILMKREKILGIPSYLDQGRDITEGSVYHVIYYGRNTMGSHANQLNENERWLVTSYVMKLKSDLKK</sequence>
<keyword evidence="1" id="KW-0349">Heme</keyword>
<protein>
    <recommendedName>
        <fullName evidence="4">Cytochrome c domain-containing protein</fullName>
    </recommendedName>
</protein>
<dbReference type="GO" id="GO:0046872">
    <property type="term" value="F:metal ion binding"/>
    <property type="evidence" value="ECO:0007669"/>
    <property type="project" value="UniProtKB-KW"/>
</dbReference>
<dbReference type="GO" id="GO:0020037">
    <property type="term" value="F:heme binding"/>
    <property type="evidence" value="ECO:0007669"/>
    <property type="project" value="InterPro"/>
</dbReference>
<keyword evidence="3" id="KW-0408">Iron</keyword>
<dbReference type="EMBL" id="UINC01001757">
    <property type="protein sequence ID" value="SUZ88151.1"/>
    <property type="molecule type" value="Genomic_DNA"/>
</dbReference>